<dbReference type="SMART" id="SM00091">
    <property type="entry name" value="PAS"/>
    <property type="match status" value="1"/>
</dbReference>
<dbReference type="PROSITE" id="PS50112">
    <property type="entry name" value="PAS"/>
    <property type="match status" value="1"/>
</dbReference>
<dbReference type="InterPro" id="IPR035965">
    <property type="entry name" value="PAS-like_dom_sf"/>
</dbReference>
<gene>
    <name evidence="3" type="ORF">GCM10011496_33780</name>
</gene>
<proteinExistence type="predicted"/>
<feature type="domain" description="PAS" evidence="2">
    <location>
        <begin position="87"/>
        <end position="157"/>
    </location>
</feature>
<dbReference type="InterPro" id="IPR013767">
    <property type="entry name" value="PAS_fold"/>
</dbReference>
<dbReference type="Gene3D" id="3.30.450.20">
    <property type="entry name" value="PAS domain"/>
    <property type="match status" value="1"/>
</dbReference>
<dbReference type="CDD" id="cd00130">
    <property type="entry name" value="PAS"/>
    <property type="match status" value="1"/>
</dbReference>
<protein>
    <recommendedName>
        <fullName evidence="2">PAS domain-containing protein</fullName>
    </recommendedName>
</protein>
<reference evidence="3" key="2">
    <citation type="submission" date="2020-09" db="EMBL/GenBank/DDBJ databases">
        <authorList>
            <person name="Sun Q."/>
            <person name="Zhou Y."/>
        </authorList>
    </citation>
    <scope>NUCLEOTIDE SEQUENCE</scope>
    <source>
        <strain evidence="3">CGMCC 1.15322</strain>
    </source>
</reference>
<feature type="coiled-coil region" evidence="1">
    <location>
        <begin position="67"/>
        <end position="94"/>
    </location>
</feature>
<name>A0A916SRR8_9BURK</name>
<dbReference type="Pfam" id="PF00989">
    <property type="entry name" value="PAS"/>
    <property type="match status" value="1"/>
</dbReference>
<keyword evidence="4" id="KW-1185">Reference proteome</keyword>
<dbReference type="SUPFAM" id="SSF55785">
    <property type="entry name" value="PYP-like sensor domain (PAS domain)"/>
    <property type="match status" value="1"/>
</dbReference>
<reference evidence="3" key="1">
    <citation type="journal article" date="2014" name="Int. J. Syst. Evol. Microbiol.">
        <title>Complete genome sequence of Corynebacterium casei LMG S-19264T (=DSM 44701T), isolated from a smear-ripened cheese.</title>
        <authorList>
            <consortium name="US DOE Joint Genome Institute (JGI-PGF)"/>
            <person name="Walter F."/>
            <person name="Albersmeier A."/>
            <person name="Kalinowski J."/>
            <person name="Ruckert C."/>
        </authorList>
    </citation>
    <scope>NUCLEOTIDE SEQUENCE</scope>
    <source>
        <strain evidence="3">CGMCC 1.15322</strain>
    </source>
</reference>
<dbReference type="AlphaFoldDB" id="A0A916SRR8"/>
<dbReference type="RefSeq" id="WP_188709687.1">
    <property type="nucleotide sequence ID" value="NZ_BMIG01000015.1"/>
</dbReference>
<organism evidence="3 4">
    <name type="scientific">Polaromonas eurypsychrophila</name>
    <dbReference type="NCBI Taxonomy" id="1614635"/>
    <lineage>
        <taxon>Bacteria</taxon>
        <taxon>Pseudomonadati</taxon>
        <taxon>Pseudomonadota</taxon>
        <taxon>Betaproteobacteria</taxon>
        <taxon>Burkholderiales</taxon>
        <taxon>Comamonadaceae</taxon>
        <taxon>Polaromonas</taxon>
    </lineage>
</organism>
<evidence type="ECO:0000313" key="3">
    <source>
        <dbReference type="EMBL" id="GGB10073.1"/>
    </source>
</evidence>
<evidence type="ECO:0000313" key="4">
    <source>
        <dbReference type="Proteomes" id="UP000620596"/>
    </source>
</evidence>
<dbReference type="Proteomes" id="UP000620596">
    <property type="component" value="Unassembled WGS sequence"/>
</dbReference>
<keyword evidence="1" id="KW-0175">Coiled coil</keyword>
<evidence type="ECO:0000256" key="1">
    <source>
        <dbReference type="SAM" id="Coils"/>
    </source>
</evidence>
<dbReference type="EMBL" id="BMIG01000015">
    <property type="protein sequence ID" value="GGB10073.1"/>
    <property type="molecule type" value="Genomic_DNA"/>
</dbReference>
<sequence length="203" mass="21495">MTTTTDETRTHMELRQDAEVKLQAGIAPGTRDWTIGTAALTLLHSLASNPATAGDALKLLHELQVHQVELDLQHEHMEDDRRELEQLADHYAELYDSAPAAYFTVDGAGRIIEGNLAGACMLGVERDDLVGRSIDSLIAPASGPALRALLALARSSSGRHSCRAQAGGPAGSGWLKVVASASPRGPSCLVLVIDLTDANTPDL</sequence>
<accession>A0A916SRR8</accession>
<evidence type="ECO:0000259" key="2">
    <source>
        <dbReference type="PROSITE" id="PS50112"/>
    </source>
</evidence>
<dbReference type="NCBIfam" id="TIGR00229">
    <property type="entry name" value="sensory_box"/>
    <property type="match status" value="1"/>
</dbReference>
<dbReference type="InterPro" id="IPR000014">
    <property type="entry name" value="PAS"/>
</dbReference>
<comment type="caution">
    <text evidence="3">The sequence shown here is derived from an EMBL/GenBank/DDBJ whole genome shotgun (WGS) entry which is preliminary data.</text>
</comment>